<dbReference type="InterPro" id="IPR017946">
    <property type="entry name" value="PLC-like_Pdiesterase_TIM-brl"/>
</dbReference>
<comment type="caution">
    <text evidence="3">The sequence shown here is derived from an EMBL/GenBank/DDBJ whole genome shotgun (WGS) entry which is preliminary data.</text>
</comment>
<keyword evidence="1" id="KW-0732">Signal</keyword>
<protein>
    <recommendedName>
        <fullName evidence="6">Acid phosphatase</fullName>
    </recommendedName>
</protein>
<name>A0A9P7SPC3_9HYPO</name>
<accession>A0A9P7SPC3</accession>
<evidence type="ECO:0008006" key="6">
    <source>
        <dbReference type="Google" id="ProtNLM"/>
    </source>
</evidence>
<dbReference type="SUPFAM" id="SSF51695">
    <property type="entry name" value="PLC-like phosphodiesterases"/>
    <property type="match status" value="1"/>
</dbReference>
<dbReference type="AlphaFoldDB" id="A0A9P7SPC3"/>
<evidence type="ECO:0000313" key="5">
    <source>
        <dbReference type="Proteomes" id="UP000784919"/>
    </source>
</evidence>
<organism evidence="3 5">
    <name type="scientific">Claviceps arundinis</name>
    <dbReference type="NCBI Taxonomy" id="1623583"/>
    <lineage>
        <taxon>Eukaryota</taxon>
        <taxon>Fungi</taxon>
        <taxon>Dikarya</taxon>
        <taxon>Ascomycota</taxon>
        <taxon>Pezizomycotina</taxon>
        <taxon>Sordariomycetes</taxon>
        <taxon>Hypocreomycetidae</taxon>
        <taxon>Hypocreales</taxon>
        <taxon>Clavicipitaceae</taxon>
        <taxon>Claviceps</taxon>
    </lineage>
</organism>
<dbReference type="CDD" id="cd08589">
    <property type="entry name" value="PI-PLCc_SaPLC1_like"/>
    <property type="match status" value="1"/>
</dbReference>
<dbReference type="Proteomes" id="UP000784919">
    <property type="component" value="Unassembled WGS sequence"/>
</dbReference>
<proteinExistence type="predicted"/>
<keyword evidence="4" id="KW-1185">Reference proteome</keyword>
<gene>
    <name evidence="3" type="ORF">E4U56_001621</name>
    <name evidence="2" type="ORF">E4U57_001312</name>
</gene>
<dbReference type="EMBL" id="SRPR01000147">
    <property type="protein sequence ID" value="KAG5958449.1"/>
    <property type="molecule type" value="Genomic_DNA"/>
</dbReference>
<dbReference type="InterPro" id="IPR032075">
    <property type="entry name" value="PI-PLC-C1"/>
</dbReference>
<feature type="signal peptide" evidence="1">
    <location>
        <begin position="1"/>
        <end position="24"/>
    </location>
</feature>
<sequence>MHNRHLSLAAVALAALVTADGACGRGTLYTSPSGLTWGDAIRMNQIQVIGSHNSYHVEASDAEKKVMEELSPTTRDLFYGHGRLDVQLGEQHVRNLELDILADPQGGLYAKPLIRQLANLPFPSDPAYQRPGTKVMHIPDLDINTICTTLLDCLRVIKTWMDAHPKALPLSIVTEFKEASSLGAALGGAKAVSWDNATLLDGLDADIRSVFGPKQLITPDEVRRPGHTLEESVLKYGWPDLDSARGRVFFLMDNGRDDAVNEKYREGKTNLEGRVLFTNSAPGNPDCAFQKLNDAVTDSYVANIQKQVKAGYWVRSMADNALDTVRNCTTFQRDGALRSGAQVVSTDFFVKGQSERYGGCKYVVELEGGKVARCNPVNGKEGCVDAQLE</sequence>
<evidence type="ECO:0000313" key="4">
    <source>
        <dbReference type="Proteomes" id="UP000742024"/>
    </source>
</evidence>
<evidence type="ECO:0000256" key="1">
    <source>
        <dbReference type="SAM" id="SignalP"/>
    </source>
</evidence>
<dbReference type="Gene3D" id="3.20.20.190">
    <property type="entry name" value="Phosphatidylinositol (PI) phosphodiesterase"/>
    <property type="match status" value="1"/>
</dbReference>
<dbReference type="OrthoDB" id="2017497at2759"/>
<reference evidence="3 4" key="1">
    <citation type="journal article" date="2020" name="bioRxiv">
        <title>Whole genome comparisons of ergot fungi reveals the divergence and evolution of species within the genus Claviceps are the result of varying mechanisms driving genome evolution and host range expansion.</title>
        <authorList>
            <person name="Wyka S.A."/>
            <person name="Mondo S.J."/>
            <person name="Liu M."/>
            <person name="Dettman J."/>
            <person name="Nalam V."/>
            <person name="Broders K.D."/>
        </authorList>
    </citation>
    <scope>NUCLEOTIDE SEQUENCE</scope>
    <source>
        <strain evidence="3">CCC 1102</strain>
        <strain evidence="2 4">LM583</strain>
    </source>
</reference>
<feature type="chain" id="PRO_5040264797" description="Acid phosphatase" evidence="1">
    <location>
        <begin position="25"/>
        <end position="389"/>
    </location>
</feature>
<dbReference type="GO" id="GO:0008081">
    <property type="term" value="F:phosphoric diester hydrolase activity"/>
    <property type="evidence" value="ECO:0007669"/>
    <property type="project" value="InterPro"/>
</dbReference>
<evidence type="ECO:0000313" key="3">
    <source>
        <dbReference type="EMBL" id="KAG5965672.1"/>
    </source>
</evidence>
<dbReference type="GO" id="GO:0006629">
    <property type="term" value="P:lipid metabolic process"/>
    <property type="evidence" value="ECO:0007669"/>
    <property type="project" value="InterPro"/>
</dbReference>
<evidence type="ECO:0000313" key="2">
    <source>
        <dbReference type="EMBL" id="KAG5958449.1"/>
    </source>
</evidence>
<dbReference type="Proteomes" id="UP000742024">
    <property type="component" value="Unassembled WGS sequence"/>
</dbReference>
<dbReference type="EMBL" id="SRPS01000147">
    <property type="protein sequence ID" value="KAG5965672.1"/>
    <property type="molecule type" value="Genomic_DNA"/>
</dbReference>
<dbReference type="Pfam" id="PF16670">
    <property type="entry name" value="PI-PLC-C1"/>
    <property type="match status" value="1"/>
</dbReference>